<gene>
    <name evidence="1" type="ORF">J8N05_40760</name>
</gene>
<organism evidence="1 2">
    <name type="scientific">Streptomyces liliiviolaceus</name>
    <dbReference type="NCBI Taxonomy" id="2823109"/>
    <lineage>
        <taxon>Bacteria</taxon>
        <taxon>Bacillati</taxon>
        <taxon>Actinomycetota</taxon>
        <taxon>Actinomycetes</taxon>
        <taxon>Kitasatosporales</taxon>
        <taxon>Streptomycetaceae</taxon>
        <taxon>Streptomyces</taxon>
    </lineage>
</organism>
<reference evidence="1 2" key="1">
    <citation type="submission" date="2021-04" db="EMBL/GenBank/DDBJ databases">
        <authorList>
            <person name="Tang X."/>
            <person name="Zhou X."/>
            <person name="Chen X."/>
            <person name="Cernava T."/>
            <person name="Zhang C."/>
        </authorList>
    </citation>
    <scope>NUCLEOTIDE SEQUENCE [LARGE SCALE GENOMIC DNA]</scope>
    <source>
        <strain evidence="1 2">BH-SS-21</strain>
    </source>
</reference>
<name>A0A940XZ84_9ACTN</name>
<sequence length="233" mass="27061">MTTNNEAEFRYPFEERCAKVLQQIRENPELDVHLARLDEIVWALDVAETVFEELAEDDGLPLSHRVQEYFFRYGAVEAAWRSRRPDTALVGEFQLHHIMSAVANKRMTKFWKGEDDAERALYSDLRIFDETPRTGSGRMALLRATPGATDPEVWFFDMRQGAALMELDYPAYLEALLVTKGVIGWQYLYCRPEDCGTGFIPLVDGLKEMLDVFPRLFPDHDYTDLRSRLQERL</sequence>
<dbReference type="EMBL" id="JAGPYQ010000002">
    <property type="protein sequence ID" value="MBQ0854494.1"/>
    <property type="molecule type" value="Genomic_DNA"/>
</dbReference>
<dbReference type="RefSeq" id="WP_210892174.1">
    <property type="nucleotide sequence ID" value="NZ_JAGPYQ010000002.1"/>
</dbReference>
<dbReference type="AlphaFoldDB" id="A0A940XZ84"/>
<keyword evidence="2" id="KW-1185">Reference proteome</keyword>
<accession>A0A940XZ84</accession>
<evidence type="ECO:0000313" key="1">
    <source>
        <dbReference type="EMBL" id="MBQ0854494.1"/>
    </source>
</evidence>
<protein>
    <submittedName>
        <fullName evidence="1">Uncharacterized protein</fullName>
    </submittedName>
</protein>
<dbReference type="Proteomes" id="UP000677413">
    <property type="component" value="Unassembled WGS sequence"/>
</dbReference>
<comment type="caution">
    <text evidence="1">The sequence shown here is derived from an EMBL/GenBank/DDBJ whole genome shotgun (WGS) entry which is preliminary data.</text>
</comment>
<proteinExistence type="predicted"/>
<evidence type="ECO:0000313" key="2">
    <source>
        <dbReference type="Proteomes" id="UP000677413"/>
    </source>
</evidence>